<gene>
    <name evidence="8" type="ORF">METZ01_LOCUS164306</name>
</gene>
<evidence type="ECO:0000256" key="5">
    <source>
        <dbReference type="ARBA" id="ARBA00023172"/>
    </source>
</evidence>
<feature type="domain" description="Toprim" evidence="7">
    <location>
        <begin position="81"/>
        <end position="177"/>
    </location>
</feature>
<dbReference type="SUPFAM" id="SSF111304">
    <property type="entry name" value="Recombination protein RecR"/>
    <property type="match status" value="1"/>
</dbReference>
<dbReference type="InterPro" id="IPR034137">
    <property type="entry name" value="TOPRIM_RecR"/>
</dbReference>
<dbReference type="GO" id="GO:0006281">
    <property type="term" value="P:DNA repair"/>
    <property type="evidence" value="ECO:0007669"/>
    <property type="project" value="UniProtKB-KW"/>
</dbReference>
<reference evidence="8" key="1">
    <citation type="submission" date="2018-05" db="EMBL/GenBank/DDBJ databases">
        <authorList>
            <person name="Lanie J.A."/>
            <person name="Ng W.-L."/>
            <person name="Kazmierczak K.M."/>
            <person name="Andrzejewski T.M."/>
            <person name="Davidsen T.M."/>
            <person name="Wayne K.J."/>
            <person name="Tettelin H."/>
            <person name="Glass J.I."/>
            <person name="Rusch D."/>
            <person name="Podicherti R."/>
            <person name="Tsui H.-C.T."/>
            <person name="Winkler M.E."/>
        </authorList>
    </citation>
    <scope>NUCLEOTIDE SEQUENCE</scope>
</reference>
<dbReference type="InterPro" id="IPR000093">
    <property type="entry name" value="DNA_Rcmb_RecR"/>
</dbReference>
<proteinExistence type="inferred from homology"/>
<dbReference type="GO" id="GO:0003677">
    <property type="term" value="F:DNA binding"/>
    <property type="evidence" value="ECO:0007669"/>
    <property type="project" value="InterPro"/>
</dbReference>
<organism evidence="8">
    <name type="scientific">marine metagenome</name>
    <dbReference type="NCBI Taxonomy" id="408172"/>
    <lineage>
        <taxon>unclassified sequences</taxon>
        <taxon>metagenomes</taxon>
        <taxon>ecological metagenomes</taxon>
    </lineage>
</organism>
<evidence type="ECO:0000313" key="8">
    <source>
        <dbReference type="EMBL" id="SVB11452.1"/>
    </source>
</evidence>
<dbReference type="PANTHER" id="PTHR30446:SF0">
    <property type="entry name" value="RECOMBINATION PROTEIN RECR"/>
    <property type="match status" value="1"/>
</dbReference>
<dbReference type="Gene3D" id="3.40.1360.10">
    <property type="match status" value="1"/>
</dbReference>
<protein>
    <recommendedName>
        <fullName evidence="7">Toprim domain-containing protein</fullName>
    </recommendedName>
</protein>
<dbReference type="CDD" id="cd01025">
    <property type="entry name" value="TOPRIM_recR"/>
    <property type="match status" value="1"/>
</dbReference>
<accession>A0A382BDV5</accession>
<evidence type="ECO:0000256" key="2">
    <source>
        <dbReference type="ARBA" id="ARBA00022763"/>
    </source>
</evidence>
<dbReference type="Pfam" id="PF21176">
    <property type="entry name" value="RecR_HhH"/>
    <property type="match status" value="1"/>
</dbReference>
<evidence type="ECO:0000256" key="6">
    <source>
        <dbReference type="ARBA" id="ARBA00023204"/>
    </source>
</evidence>
<dbReference type="EMBL" id="UINC01029170">
    <property type="protein sequence ID" value="SVB11452.1"/>
    <property type="molecule type" value="Genomic_DNA"/>
</dbReference>
<dbReference type="AlphaFoldDB" id="A0A382BDV5"/>
<dbReference type="InterPro" id="IPR006171">
    <property type="entry name" value="TOPRIM_dom"/>
</dbReference>
<dbReference type="HAMAP" id="MF_00017">
    <property type="entry name" value="RecR"/>
    <property type="match status" value="1"/>
</dbReference>
<dbReference type="Pfam" id="PF13662">
    <property type="entry name" value="Toprim_4"/>
    <property type="match status" value="1"/>
</dbReference>
<keyword evidence="3" id="KW-0863">Zinc-finger</keyword>
<dbReference type="Gene3D" id="1.10.8.420">
    <property type="entry name" value="RecR Domain 1"/>
    <property type="match status" value="1"/>
</dbReference>
<name>A0A382BDV5_9ZZZZ</name>
<keyword evidence="5" id="KW-0233">DNA recombination</keyword>
<evidence type="ECO:0000256" key="3">
    <source>
        <dbReference type="ARBA" id="ARBA00022771"/>
    </source>
</evidence>
<dbReference type="PROSITE" id="PS50880">
    <property type="entry name" value="TOPRIM"/>
    <property type="match status" value="1"/>
</dbReference>
<keyword evidence="1" id="KW-0479">Metal-binding</keyword>
<dbReference type="PANTHER" id="PTHR30446">
    <property type="entry name" value="RECOMBINATION PROTEIN RECR"/>
    <property type="match status" value="1"/>
</dbReference>
<keyword evidence="4" id="KW-0862">Zinc</keyword>
<keyword evidence="2" id="KW-0227">DNA damage</keyword>
<dbReference type="InterPro" id="IPR023627">
    <property type="entry name" value="Rcmb_RecR"/>
</dbReference>
<dbReference type="SMART" id="SM00493">
    <property type="entry name" value="TOPRIM"/>
    <property type="match status" value="1"/>
</dbReference>
<evidence type="ECO:0000256" key="1">
    <source>
        <dbReference type="ARBA" id="ARBA00022723"/>
    </source>
</evidence>
<dbReference type="GO" id="GO:0006310">
    <property type="term" value="P:DNA recombination"/>
    <property type="evidence" value="ECO:0007669"/>
    <property type="project" value="UniProtKB-KW"/>
</dbReference>
<evidence type="ECO:0000259" key="7">
    <source>
        <dbReference type="PROSITE" id="PS50880"/>
    </source>
</evidence>
<keyword evidence="6" id="KW-0234">DNA repair</keyword>
<dbReference type="GO" id="GO:0008270">
    <property type="term" value="F:zinc ion binding"/>
    <property type="evidence" value="ECO:0007669"/>
    <property type="project" value="UniProtKB-KW"/>
</dbReference>
<evidence type="ECO:0000256" key="4">
    <source>
        <dbReference type="ARBA" id="ARBA00022833"/>
    </source>
</evidence>
<sequence length="205" mass="22780">MQNINELKELIKLISKLPGLGKRSAQRLILKLINNRDELMKPMVNNLAQVYKNVSRCKDCGTLKSNSIGCNNCQIVEKKFKKICVVEQISDQLAVENSNVATDCYFHVLGGTLSSSNKERKEDLLISSLVKRVTKDQIEEVIIATSATVEGQTTAYYIQEELKNLNVKVSKLGQGISIGSSVEDLEDGTLLSAFKNRTEIKNNSD</sequence>